<evidence type="ECO:0000259" key="1">
    <source>
        <dbReference type="Pfam" id="PF00534"/>
    </source>
</evidence>
<dbReference type="Gene3D" id="3.40.50.2000">
    <property type="entry name" value="Glycogen Phosphorylase B"/>
    <property type="match status" value="1"/>
</dbReference>
<name>A0A8E1QVU9_9BACT</name>
<evidence type="ECO:0000313" key="2">
    <source>
        <dbReference type="EMBL" id="KOO65790.1"/>
    </source>
</evidence>
<dbReference type="InterPro" id="IPR050194">
    <property type="entry name" value="Glycosyltransferase_grp1"/>
</dbReference>
<dbReference type="AlphaFoldDB" id="A0A8E1QVU9"/>
<dbReference type="GO" id="GO:0016757">
    <property type="term" value="F:glycosyltransferase activity"/>
    <property type="evidence" value="ECO:0007669"/>
    <property type="project" value="InterPro"/>
</dbReference>
<dbReference type="PANTHER" id="PTHR45947">
    <property type="entry name" value="SULFOQUINOVOSYL TRANSFERASE SQD2"/>
    <property type="match status" value="1"/>
</dbReference>
<dbReference type="RefSeq" id="WP_053399297.1">
    <property type="nucleotide sequence ID" value="NZ_LFQU01000057.1"/>
</dbReference>
<gene>
    <name evidence="2" type="ORF">ACU52_14340</name>
</gene>
<protein>
    <recommendedName>
        <fullName evidence="1">Glycosyl transferase family 1 domain-containing protein</fullName>
    </recommendedName>
</protein>
<feature type="domain" description="Glycosyl transferase family 1" evidence="1">
    <location>
        <begin position="2"/>
        <end position="72"/>
    </location>
</feature>
<evidence type="ECO:0000313" key="3">
    <source>
        <dbReference type="Proteomes" id="UP000036951"/>
    </source>
</evidence>
<accession>A0A8E1QVU9</accession>
<dbReference type="EMBL" id="LFQU01000057">
    <property type="protein sequence ID" value="KOO65790.1"/>
    <property type="molecule type" value="Genomic_DNA"/>
</dbReference>
<dbReference type="PANTHER" id="PTHR45947:SF3">
    <property type="entry name" value="SULFOQUINOVOSYL TRANSFERASE SQD2"/>
    <property type="match status" value="1"/>
</dbReference>
<sequence>MCSENEGLGRVTVEAMFYGCPVIARNSGGTKELVKNKETGFTFNDVNSCAEIMKKMIFCESENINIIHNAQNFAKDNFSEEKYGQSILNIYSAINK</sequence>
<dbReference type="Pfam" id="PF00534">
    <property type="entry name" value="Glycos_transf_1"/>
    <property type="match status" value="1"/>
</dbReference>
<organism evidence="2 3">
    <name type="scientific">Xylanibacter rarus</name>
    <dbReference type="NCBI Taxonomy" id="1676614"/>
    <lineage>
        <taxon>Bacteria</taxon>
        <taxon>Pseudomonadati</taxon>
        <taxon>Bacteroidota</taxon>
        <taxon>Bacteroidia</taxon>
        <taxon>Bacteroidales</taxon>
        <taxon>Prevotellaceae</taxon>
        <taxon>Xylanibacter</taxon>
    </lineage>
</organism>
<dbReference type="OrthoDB" id="9811239at2"/>
<keyword evidence="3" id="KW-1185">Reference proteome</keyword>
<dbReference type="Proteomes" id="UP000036951">
    <property type="component" value="Unassembled WGS sequence"/>
</dbReference>
<reference evidence="2 3" key="1">
    <citation type="submission" date="2015-06" db="EMBL/GenBank/DDBJ databases">
        <title>Prevotella sp. 109, sp. nov., a novel member of the family Prevotellaceae isolated from human faeces.</title>
        <authorList>
            <person name="Shkoporov A.N."/>
            <person name="Chaplin A.V."/>
            <person name="Kafarskaia L.I."/>
            <person name="Efimov B.A."/>
        </authorList>
    </citation>
    <scope>NUCLEOTIDE SEQUENCE [LARGE SCALE GENOMIC DNA]</scope>
    <source>
        <strain evidence="2 3">109</strain>
    </source>
</reference>
<dbReference type="InterPro" id="IPR001296">
    <property type="entry name" value="Glyco_trans_1"/>
</dbReference>
<comment type="caution">
    <text evidence="2">The sequence shown here is derived from an EMBL/GenBank/DDBJ whole genome shotgun (WGS) entry which is preliminary data.</text>
</comment>
<dbReference type="SUPFAM" id="SSF53756">
    <property type="entry name" value="UDP-Glycosyltransferase/glycogen phosphorylase"/>
    <property type="match status" value="1"/>
</dbReference>
<proteinExistence type="predicted"/>